<organism evidence="3 4">
    <name type="scientific">Plasmodium falciparum IGH-CR14</name>
    <dbReference type="NCBI Taxonomy" id="580059"/>
    <lineage>
        <taxon>Eukaryota</taxon>
        <taxon>Sar</taxon>
        <taxon>Alveolata</taxon>
        <taxon>Apicomplexa</taxon>
        <taxon>Aconoidasida</taxon>
        <taxon>Haemosporida</taxon>
        <taxon>Plasmodiidae</taxon>
        <taxon>Plasmodium</taxon>
        <taxon>Plasmodium (Laverania)</taxon>
    </lineage>
</organism>
<name>A0A0L1IG25_PLAFA</name>
<evidence type="ECO:0000313" key="3">
    <source>
        <dbReference type="EMBL" id="KNG78195.1"/>
    </source>
</evidence>
<dbReference type="Pfam" id="PF00996">
    <property type="entry name" value="GDI"/>
    <property type="match status" value="2"/>
</dbReference>
<feature type="region of interest" description="Disordered" evidence="2">
    <location>
        <begin position="269"/>
        <end position="310"/>
    </location>
</feature>
<dbReference type="GO" id="GO:0007264">
    <property type="term" value="P:small GTPase-mediated signal transduction"/>
    <property type="evidence" value="ECO:0007669"/>
    <property type="project" value="InterPro"/>
</dbReference>
<dbReference type="FunFam" id="3.50.50.60:FF:000337">
    <property type="entry name" value="GDP dissociation inhibitor, putative"/>
    <property type="match status" value="1"/>
</dbReference>
<dbReference type="AlphaFoldDB" id="A0A0L1IG25"/>
<accession>A0A0L1IG25</accession>
<dbReference type="GO" id="GO:0005093">
    <property type="term" value="F:Rab GDP-dissociation inhibitor activity"/>
    <property type="evidence" value="ECO:0007669"/>
    <property type="project" value="TreeGrafter"/>
</dbReference>
<dbReference type="PANTHER" id="PTHR11787">
    <property type="entry name" value="RAB GDP-DISSOCIATION INHIBITOR"/>
    <property type="match status" value="1"/>
</dbReference>
<protein>
    <submittedName>
        <fullName evidence="3">GDP dissociation inhibitor domain-containing protein</fullName>
    </submittedName>
</protein>
<dbReference type="PANTHER" id="PTHR11787:SF8">
    <property type="entry name" value="RAB GDP DISSOCIATION INHIBITOR"/>
    <property type="match status" value="1"/>
</dbReference>
<feature type="compositionally biased region" description="Low complexity" evidence="2">
    <location>
        <begin position="301"/>
        <end position="310"/>
    </location>
</feature>
<sequence length="842" mass="99655">MDEKNNKLFECDILICGTSLLNTLLSVYFSIKNYNVINIDKNNYYGDYNGSLNFCQFQNEHNELENFYYEFLPFSNLTQIKKKELQDIVQNYMKINNNKFNIDINPKIIYNESNIVNLLVSLNAHTYISFLGIQYFYLTYKKFNEQQHHENSNSVNKDHTQNIQNEEKKITNDSSSTILSNNIINQNNNNDDLIFVKVPLNKSQVFLDNNLNLNEKRMIMNFIYKNIVYDKNYTFSNFSNYAFMKKGPNQSLAEDSQKVKGSLREIKERGTQQQNNNGNNNNDDNNDNKYDNDDNNDNKYDNNNNNNININYNNINNNNINKNNFTIPPHDDENVNIINYLNTFNITDKISDYIIYGIGLFDLDLGYCKHVHNIPEYYLSGFSKETKYVLNKNEFLKRLHILVNSLNKFKLQNLFENAFIYPSYGLNDIIYALSRVACLNDSIYMINRKIKHITYSNYNYTKENECHKYDNVQIYNTSNVKINEVILDNGFIIKPKFVISTGSNINFKEMKKYVFKNECDQNNNIHIKTSRLVVLSTYSFLGQNGLAFYIHKQPKLKHQVKKNLNNSYCTIHILQLDYSSGSCPLGFYLTYFTYLEIETENELNKQKKKYNNENNYNNIQSSGNVSFNSVPEYNNNVHFFCNNNTYPNDDKPLNYLLLLDVLKLFIQKQQNDKYSNNDNCSFYDKNVFNEQLLKQIRHFFSTSEFNNMSQLSDINNKINTNKDHENDEIINKREDQYEYDKNEDEINNILKENKEGNEFNKTKNCSNHCEKKNILELKENQNIINLLFTNDVHNYPIYPLIEDISTFFYIISKFNQQVYNCKNQTIYDTLYDFKTIFNYQNV</sequence>
<gene>
    <name evidence="3" type="ORF">PFMG_04313</name>
</gene>
<dbReference type="GO" id="GO:0016192">
    <property type="term" value="P:vesicle-mediated transport"/>
    <property type="evidence" value="ECO:0007669"/>
    <property type="project" value="TreeGrafter"/>
</dbReference>
<proteinExistence type="inferred from homology"/>
<feature type="compositionally biased region" description="Basic and acidic residues" evidence="2">
    <location>
        <begin position="286"/>
        <end position="300"/>
    </location>
</feature>
<dbReference type="SUPFAM" id="SSF51905">
    <property type="entry name" value="FAD/NAD(P)-binding domain"/>
    <property type="match status" value="1"/>
</dbReference>
<reference evidence="4" key="2">
    <citation type="submission" date="2015-07" db="EMBL/GenBank/DDBJ databases">
        <title>The genome sequence of Plasmodium falciparum IGH-CR14.</title>
        <authorList>
            <consortium name="The Broad Institute Genome Sequencing Platform"/>
            <person name="Volkman S.K."/>
            <person name="Neafsey D.E."/>
            <person name="Dash A.P."/>
            <person name="Chitnis C.E."/>
            <person name="Hartl D.L."/>
            <person name="Young S.K."/>
            <person name="Kodira C.D."/>
            <person name="Zeng Q."/>
            <person name="Koehrsen M."/>
            <person name="Godfrey P."/>
            <person name="Alvarado L."/>
            <person name="Berlin A."/>
            <person name="Borenstein D."/>
            <person name="Chen Z."/>
            <person name="Engels R."/>
            <person name="Freedman E."/>
            <person name="Gellesch M."/>
            <person name="Goldberg J."/>
            <person name="Griggs A."/>
            <person name="Gujja S."/>
            <person name="Heiman D."/>
            <person name="Hepburn T."/>
            <person name="Howarth C."/>
            <person name="Jen D."/>
            <person name="Larson L."/>
            <person name="Lewis B."/>
            <person name="Mehta T."/>
            <person name="Park D."/>
            <person name="Pearson M."/>
            <person name="Roberts A."/>
            <person name="Saif S."/>
            <person name="Shea T."/>
            <person name="Shenoy N."/>
            <person name="Sisk P."/>
            <person name="Stolte C."/>
            <person name="Sykes S."/>
            <person name="Walk T."/>
            <person name="White J."/>
            <person name="Yandava C."/>
            <person name="Wirth D.F."/>
            <person name="Nusbaum C."/>
            <person name="Birren B."/>
        </authorList>
    </citation>
    <scope>NUCLEOTIDE SEQUENCE [LARGE SCALE GENOMIC DNA]</scope>
    <source>
        <strain evidence="4">IGH-CR14</strain>
    </source>
</reference>
<dbReference type="OrthoDB" id="1923006at2759"/>
<reference evidence="4" key="1">
    <citation type="submission" date="2015-07" db="EMBL/GenBank/DDBJ databases">
        <title>Annotation of Plasmodium falciparum IGH-CR14.</title>
        <authorList>
            <consortium name="The Broad Institute Genome Sequencing Platform"/>
            <person name="Volkman S.K."/>
            <person name="Neafsey D.E."/>
            <person name="Dash A.P."/>
            <person name="Chitnis C.E."/>
            <person name="Hartl D.L."/>
            <person name="Young S.K."/>
            <person name="Zeng Q."/>
            <person name="Koehrsen M."/>
            <person name="Alvarado L."/>
            <person name="Berlin A."/>
            <person name="Borenstein D."/>
            <person name="Chapman S.B."/>
            <person name="Chen Z."/>
            <person name="Engels R."/>
            <person name="Freedman E."/>
            <person name="Gellesch M."/>
            <person name="Goldberg J."/>
            <person name="Griggs A."/>
            <person name="Gujja S."/>
            <person name="Heilman E.R."/>
            <person name="Heiman D.I."/>
            <person name="Howarth C."/>
            <person name="Jen D."/>
            <person name="Larson L."/>
            <person name="Mehta T."/>
            <person name="Neiman D."/>
            <person name="Park D."/>
            <person name="Pearson M."/>
            <person name="Roberts A."/>
            <person name="Saif S."/>
            <person name="Shea T."/>
            <person name="Shenoy N."/>
            <person name="Sisk P."/>
            <person name="Stolte C."/>
            <person name="Sykes S."/>
            <person name="Walk T."/>
            <person name="White J."/>
            <person name="Yandava C."/>
            <person name="Haas B."/>
            <person name="Henn M.R."/>
            <person name="Nusbaum C."/>
            <person name="Birren B."/>
        </authorList>
    </citation>
    <scope>NUCLEOTIDE SEQUENCE [LARGE SCALE GENOMIC DNA]</scope>
    <source>
        <strain evidence="4">IGH-CR14</strain>
    </source>
</reference>
<dbReference type="Proteomes" id="UP000054562">
    <property type="component" value="Unassembled WGS sequence"/>
</dbReference>
<comment type="similarity">
    <text evidence="1">Belongs to the Rab GDI family.</text>
</comment>
<dbReference type="Gene3D" id="3.50.50.60">
    <property type="entry name" value="FAD/NAD(P)-binding domain"/>
    <property type="match status" value="2"/>
</dbReference>
<dbReference type="EMBL" id="GG665481">
    <property type="protein sequence ID" value="KNG78195.1"/>
    <property type="molecule type" value="Genomic_DNA"/>
</dbReference>
<dbReference type="GO" id="GO:0005737">
    <property type="term" value="C:cytoplasm"/>
    <property type="evidence" value="ECO:0007669"/>
    <property type="project" value="TreeGrafter"/>
</dbReference>
<evidence type="ECO:0000313" key="4">
    <source>
        <dbReference type="Proteomes" id="UP000054562"/>
    </source>
</evidence>
<evidence type="ECO:0000256" key="2">
    <source>
        <dbReference type="SAM" id="MobiDB-lite"/>
    </source>
</evidence>
<dbReference type="InterPro" id="IPR036188">
    <property type="entry name" value="FAD/NAD-bd_sf"/>
</dbReference>
<dbReference type="InterPro" id="IPR018203">
    <property type="entry name" value="GDP_dissociation_inhibitor"/>
</dbReference>
<evidence type="ECO:0000256" key="1">
    <source>
        <dbReference type="ARBA" id="ARBA00005593"/>
    </source>
</evidence>
<dbReference type="Gene3D" id="3.30.519.10">
    <property type="entry name" value="Guanine Nucleotide Dissociation Inhibitor, domain 2"/>
    <property type="match status" value="1"/>
</dbReference>
<dbReference type="PRINTS" id="PR00891">
    <property type="entry name" value="RABGDIREP"/>
</dbReference>